<sequence>MRAMSIVVLVLTLGVAWAAQETGVRTPSGLRDPLDLGINIPQIFDLKLLTGRSGTDLGINIPAILNLRLDRARPGGQLLRDLFGSPRGRPVFRPSEAELPDKTA</sequence>
<evidence type="ECO:0008006" key="5">
    <source>
        <dbReference type="Google" id="ProtNLM"/>
    </source>
</evidence>
<name>A0AAQ4FLN7_AMBAM</name>
<evidence type="ECO:0000313" key="3">
    <source>
        <dbReference type="EMBL" id="KAK8787651.1"/>
    </source>
</evidence>
<keyword evidence="4" id="KW-1185">Reference proteome</keyword>
<evidence type="ECO:0000256" key="2">
    <source>
        <dbReference type="SAM" id="SignalP"/>
    </source>
</evidence>
<dbReference type="AlphaFoldDB" id="A0AAQ4FLN7"/>
<feature type="region of interest" description="Disordered" evidence="1">
    <location>
        <begin position="85"/>
        <end position="104"/>
    </location>
</feature>
<feature type="chain" id="PRO_5042836116" description="Secreted protein" evidence="2">
    <location>
        <begin position="19"/>
        <end position="104"/>
    </location>
</feature>
<organism evidence="3 4">
    <name type="scientific">Amblyomma americanum</name>
    <name type="common">Lone star tick</name>
    <dbReference type="NCBI Taxonomy" id="6943"/>
    <lineage>
        <taxon>Eukaryota</taxon>
        <taxon>Metazoa</taxon>
        <taxon>Ecdysozoa</taxon>
        <taxon>Arthropoda</taxon>
        <taxon>Chelicerata</taxon>
        <taxon>Arachnida</taxon>
        <taxon>Acari</taxon>
        <taxon>Parasitiformes</taxon>
        <taxon>Ixodida</taxon>
        <taxon>Ixodoidea</taxon>
        <taxon>Ixodidae</taxon>
        <taxon>Amblyomminae</taxon>
        <taxon>Amblyomma</taxon>
    </lineage>
</organism>
<keyword evidence="2" id="KW-0732">Signal</keyword>
<evidence type="ECO:0000256" key="1">
    <source>
        <dbReference type="SAM" id="MobiDB-lite"/>
    </source>
</evidence>
<accession>A0AAQ4FLN7</accession>
<gene>
    <name evidence="3" type="ORF">V5799_022573</name>
</gene>
<dbReference type="EMBL" id="JARKHS020001609">
    <property type="protein sequence ID" value="KAK8787651.1"/>
    <property type="molecule type" value="Genomic_DNA"/>
</dbReference>
<evidence type="ECO:0000313" key="4">
    <source>
        <dbReference type="Proteomes" id="UP001321473"/>
    </source>
</evidence>
<comment type="caution">
    <text evidence="3">The sequence shown here is derived from an EMBL/GenBank/DDBJ whole genome shotgun (WGS) entry which is preliminary data.</text>
</comment>
<protein>
    <recommendedName>
        <fullName evidence="5">Secreted protein</fullName>
    </recommendedName>
</protein>
<proteinExistence type="predicted"/>
<reference evidence="3 4" key="1">
    <citation type="journal article" date="2023" name="Arcadia Sci">
        <title>De novo assembly of a long-read Amblyomma americanum tick genome.</title>
        <authorList>
            <person name="Chou S."/>
            <person name="Poskanzer K.E."/>
            <person name="Rollins M."/>
            <person name="Thuy-Boun P.S."/>
        </authorList>
    </citation>
    <scope>NUCLEOTIDE SEQUENCE [LARGE SCALE GENOMIC DNA]</scope>
    <source>
        <strain evidence="3">F_SG_1</strain>
        <tissue evidence="3">Salivary glands</tissue>
    </source>
</reference>
<dbReference type="Proteomes" id="UP001321473">
    <property type="component" value="Unassembled WGS sequence"/>
</dbReference>
<feature type="compositionally biased region" description="Basic and acidic residues" evidence="1">
    <location>
        <begin position="95"/>
        <end position="104"/>
    </location>
</feature>
<feature type="signal peptide" evidence="2">
    <location>
        <begin position="1"/>
        <end position="18"/>
    </location>
</feature>